<gene>
    <name evidence="7" type="ORF">SAMN02745243_03170</name>
</gene>
<protein>
    <recommendedName>
        <fullName evidence="5">Methyltransferase</fullName>
        <ecNumber evidence="5">2.1.1.-</ecNumber>
    </recommendedName>
</protein>
<keyword evidence="3 7" id="KW-0808">Transferase</keyword>
<dbReference type="AlphaFoldDB" id="A0A1M6TAL7"/>
<sequence>MENTLKLEELLMEGMMPTEVIGGKKWKILHGDTLKYVKAFKPGVFDAVITDPPYASGGTKQNERNRTTNQKYSSMKSVNALPDFDGDNKDQRSWTHWMAEWLYDVRKACKPGAPICLFIDWRQYPSITDALQWAGWIWRGTAVWDKGNSRPQKGRFRQQAEYIVWGSNGPMPVNRPVSCLPGVFRYGNPQNRIHVTEKPLQLMKDVIQICEPGGRILDPFAGAGTTILAAVEEGYEAVGIEVTDAYFKLGTDRVQFALEAWENEQKENQKKESEKE</sequence>
<dbReference type="EMBL" id="FQZY01000057">
    <property type="protein sequence ID" value="SHK53944.1"/>
    <property type="molecule type" value="Genomic_DNA"/>
</dbReference>
<evidence type="ECO:0000313" key="8">
    <source>
        <dbReference type="Proteomes" id="UP000184301"/>
    </source>
</evidence>
<reference evidence="7 8" key="1">
    <citation type="submission" date="2016-11" db="EMBL/GenBank/DDBJ databases">
        <authorList>
            <person name="Jaros S."/>
            <person name="Januszkiewicz K."/>
            <person name="Wedrychowicz H."/>
        </authorList>
    </citation>
    <scope>NUCLEOTIDE SEQUENCE [LARGE SCALE GENOMIC DNA]</scope>
    <source>
        <strain evidence="7 8">DSM 15480</strain>
    </source>
</reference>
<dbReference type="EC" id="2.1.1.-" evidence="5"/>
<keyword evidence="4" id="KW-0680">Restriction system</keyword>
<evidence type="ECO:0000313" key="7">
    <source>
        <dbReference type="EMBL" id="SHK53944.1"/>
    </source>
</evidence>
<evidence type="ECO:0000259" key="6">
    <source>
        <dbReference type="Pfam" id="PF01555"/>
    </source>
</evidence>
<dbReference type="GO" id="GO:0009007">
    <property type="term" value="F:site-specific DNA-methyltransferase (adenine-specific) activity"/>
    <property type="evidence" value="ECO:0007669"/>
    <property type="project" value="TreeGrafter"/>
</dbReference>
<dbReference type="GO" id="GO:0005737">
    <property type="term" value="C:cytoplasm"/>
    <property type="evidence" value="ECO:0007669"/>
    <property type="project" value="TreeGrafter"/>
</dbReference>
<dbReference type="GO" id="GO:0032259">
    <property type="term" value="P:methylation"/>
    <property type="evidence" value="ECO:0007669"/>
    <property type="project" value="UniProtKB-KW"/>
</dbReference>
<dbReference type="InterPro" id="IPR001091">
    <property type="entry name" value="RM_Methyltransferase"/>
</dbReference>
<dbReference type="GO" id="GO:0009307">
    <property type="term" value="P:DNA restriction-modification system"/>
    <property type="evidence" value="ECO:0007669"/>
    <property type="project" value="UniProtKB-KW"/>
</dbReference>
<feature type="domain" description="DNA methylase N-4/N-6" evidence="6">
    <location>
        <begin position="188"/>
        <end position="249"/>
    </location>
</feature>
<dbReference type="Proteomes" id="UP000184301">
    <property type="component" value="Unassembled WGS sequence"/>
</dbReference>
<evidence type="ECO:0000256" key="5">
    <source>
        <dbReference type="RuleBase" id="RU362026"/>
    </source>
</evidence>
<feature type="domain" description="DNA methylase N-4/N-6" evidence="6">
    <location>
        <begin position="46"/>
        <end position="168"/>
    </location>
</feature>
<dbReference type="InterPro" id="IPR002941">
    <property type="entry name" value="DNA_methylase_N4/N6"/>
</dbReference>
<dbReference type="InterPro" id="IPR029063">
    <property type="entry name" value="SAM-dependent_MTases_sf"/>
</dbReference>
<dbReference type="PROSITE" id="PS00092">
    <property type="entry name" value="N6_MTASE"/>
    <property type="match status" value="1"/>
</dbReference>
<name>A0A1M6TAL7_9FIRM</name>
<dbReference type="PANTHER" id="PTHR13370">
    <property type="entry name" value="RNA METHYLASE-RELATED"/>
    <property type="match status" value="1"/>
</dbReference>
<dbReference type="RefSeq" id="WP_073112228.1">
    <property type="nucleotide sequence ID" value="NZ_FQZY01000057.1"/>
</dbReference>
<dbReference type="Pfam" id="PF01555">
    <property type="entry name" value="N6_N4_Mtase"/>
    <property type="match status" value="2"/>
</dbReference>
<accession>A0A1M6TAL7</accession>
<proteinExistence type="inferred from homology"/>
<dbReference type="Gene3D" id="3.40.50.150">
    <property type="entry name" value="Vaccinia Virus protein VP39"/>
    <property type="match status" value="1"/>
</dbReference>
<keyword evidence="8" id="KW-1185">Reference proteome</keyword>
<comment type="similarity">
    <text evidence="1 5">Belongs to the N(4)/N(6)-methyltransferase family.</text>
</comment>
<evidence type="ECO:0000256" key="1">
    <source>
        <dbReference type="ARBA" id="ARBA00006594"/>
    </source>
</evidence>
<dbReference type="SUPFAM" id="SSF53335">
    <property type="entry name" value="S-adenosyl-L-methionine-dependent methyltransferases"/>
    <property type="match status" value="1"/>
</dbReference>
<dbReference type="InterPro" id="IPR002052">
    <property type="entry name" value="DNA_methylase_N6_adenine_CS"/>
</dbReference>
<dbReference type="GO" id="GO:0008170">
    <property type="term" value="F:N-methyltransferase activity"/>
    <property type="evidence" value="ECO:0007669"/>
    <property type="project" value="InterPro"/>
</dbReference>
<dbReference type="OrthoDB" id="9773571at2"/>
<dbReference type="STRING" id="1121950.SAMN02745243_03170"/>
<evidence type="ECO:0000256" key="3">
    <source>
        <dbReference type="ARBA" id="ARBA00022679"/>
    </source>
</evidence>
<evidence type="ECO:0000256" key="2">
    <source>
        <dbReference type="ARBA" id="ARBA00022603"/>
    </source>
</evidence>
<evidence type="ECO:0000256" key="4">
    <source>
        <dbReference type="ARBA" id="ARBA00022747"/>
    </source>
</evidence>
<dbReference type="GO" id="GO:0003677">
    <property type="term" value="F:DNA binding"/>
    <property type="evidence" value="ECO:0007669"/>
    <property type="project" value="InterPro"/>
</dbReference>
<dbReference type="PRINTS" id="PR00508">
    <property type="entry name" value="S21N4MTFRASE"/>
</dbReference>
<dbReference type="PANTHER" id="PTHR13370:SF3">
    <property type="entry name" value="TRNA (GUANINE(10)-N2)-METHYLTRANSFERASE HOMOLOG"/>
    <property type="match status" value="1"/>
</dbReference>
<organism evidence="7 8">
    <name type="scientific">Hespellia stercorisuis DSM 15480</name>
    <dbReference type="NCBI Taxonomy" id="1121950"/>
    <lineage>
        <taxon>Bacteria</taxon>
        <taxon>Bacillati</taxon>
        <taxon>Bacillota</taxon>
        <taxon>Clostridia</taxon>
        <taxon>Lachnospirales</taxon>
        <taxon>Lachnospiraceae</taxon>
        <taxon>Hespellia</taxon>
    </lineage>
</organism>
<keyword evidence="2 7" id="KW-0489">Methyltransferase</keyword>